<name>A0A1Y3BHY8_EURMA</name>
<gene>
    <name evidence="2" type="ORF">BLA29_013738</name>
</gene>
<feature type="domain" description="Integrase zinc-binding" evidence="1">
    <location>
        <begin position="89"/>
        <end position="124"/>
    </location>
</feature>
<dbReference type="EMBL" id="MUJZ01017783">
    <property type="protein sequence ID" value="OTF80549.1"/>
    <property type="molecule type" value="Genomic_DNA"/>
</dbReference>
<evidence type="ECO:0000259" key="1">
    <source>
        <dbReference type="Pfam" id="PF17921"/>
    </source>
</evidence>
<evidence type="ECO:0000313" key="3">
    <source>
        <dbReference type="Proteomes" id="UP000194236"/>
    </source>
</evidence>
<dbReference type="InterPro" id="IPR041588">
    <property type="entry name" value="Integrase_H2C2"/>
</dbReference>
<dbReference type="Pfam" id="PF17921">
    <property type="entry name" value="Integrase_H2C2"/>
    <property type="match status" value="1"/>
</dbReference>
<protein>
    <recommendedName>
        <fullName evidence="1">Integrase zinc-binding domain-containing protein</fullName>
    </recommendedName>
</protein>
<organism evidence="2 3">
    <name type="scientific">Euroglyphus maynei</name>
    <name type="common">Mayne's house dust mite</name>
    <dbReference type="NCBI Taxonomy" id="6958"/>
    <lineage>
        <taxon>Eukaryota</taxon>
        <taxon>Metazoa</taxon>
        <taxon>Ecdysozoa</taxon>
        <taxon>Arthropoda</taxon>
        <taxon>Chelicerata</taxon>
        <taxon>Arachnida</taxon>
        <taxon>Acari</taxon>
        <taxon>Acariformes</taxon>
        <taxon>Sarcoptiformes</taxon>
        <taxon>Astigmata</taxon>
        <taxon>Psoroptidia</taxon>
        <taxon>Analgoidea</taxon>
        <taxon>Pyroglyphidae</taxon>
        <taxon>Pyroglyphinae</taxon>
        <taxon>Euroglyphus</taxon>
    </lineage>
</organism>
<proteinExistence type="predicted"/>
<keyword evidence="3" id="KW-1185">Reference proteome</keyword>
<reference evidence="2 3" key="1">
    <citation type="submission" date="2017-03" db="EMBL/GenBank/DDBJ databases">
        <title>Genome Survey of Euroglyphus maynei.</title>
        <authorList>
            <person name="Arlian L.G."/>
            <person name="Morgan M.S."/>
            <person name="Rider S.D."/>
        </authorList>
    </citation>
    <scope>NUCLEOTIDE SEQUENCE [LARGE SCALE GENOMIC DNA]</scope>
    <source>
        <strain evidence="2">Arlian Lab</strain>
        <tissue evidence="2">Whole body</tissue>
    </source>
</reference>
<dbReference type="Proteomes" id="UP000194236">
    <property type="component" value="Unassembled WGS sequence"/>
</dbReference>
<dbReference type="AlphaFoldDB" id="A0A1Y3BHY8"/>
<evidence type="ECO:0000313" key="2">
    <source>
        <dbReference type="EMBL" id="OTF80549.1"/>
    </source>
</evidence>
<accession>A0A1Y3BHY8</accession>
<comment type="caution">
    <text evidence="2">The sequence shown here is derived from an EMBL/GenBank/DDBJ whole genome shotgun (WGS) entry which is preliminary data.</text>
</comment>
<sequence length="124" mass="14641">MDNRNNELSKMAIDSAENQFEVEHVRGVDNCDTDALSRIEIASLESDELANEQQNDDLLQQFRKKTPNSFGKMNNIWYFINDGLVRLCVPQSRVKEILRMCHDNINHIDQFKCLDIVYNRFYWP</sequence>
<feature type="non-terminal residue" evidence="2">
    <location>
        <position position="124"/>
    </location>
</feature>
<dbReference type="Gene3D" id="1.10.340.70">
    <property type="match status" value="1"/>
</dbReference>
<dbReference type="OrthoDB" id="6507393at2759"/>